<dbReference type="STRING" id="927665.HMPREF1535_01424"/>
<dbReference type="AlphaFoldDB" id="A0A0F5JGC7"/>
<dbReference type="HOGENOM" id="CLU_1352851_0_0_10"/>
<reference evidence="2 3" key="1">
    <citation type="submission" date="2013-04" db="EMBL/GenBank/DDBJ databases">
        <title>The Genome Sequence of Parabacteroides goldsteinii DSM 19448.</title>
        <authorList>
            <consortium name="The Broad Institute Genomics Platform"/>
            <person name="Earl A."/>
            <person name="Ward D."/>
            <person name="Feldgarden M."/>
            <person name="Gevers D."/>
            <person name="Martens E."/>
            <person name="Sakamoto M."/>
            <person name="Benno Y."/>
            <person name="Song Y."/>
            <person name="Liu C."/>
            <person name="Lee J."/>
            <person name="Bolanos M."/>
            <person name="Vaisanen M.L."/>
            <person name="Finegold S.M."/>
            <person name="Walker B."/>
            <person name="Young S."/>
            <person name="Zeng Q."/>
            <person name="Gargeya S."/>
            <person name="Fitzgerald M."/>
            <person name="Haas B."/>
            <person name="Abouelleil A."/>
            <person name="Allen A.W."/>
            <person name="Alvarado L."/>
            <person name="Arachchi H.M."/>
            <person name="Berlin A.M."/>
            <person name="Chapman S.B."/>
            <person name="Gainer-Dewar J."/>
            <person name="Goldberg J."/>
            <person name="Griggs A."/>
            <person name="Gujja S."/>
            <person name="Hansen M."/>
            <person name="Howarth C."/>
            <person name="Imamovic A."/>
            <person name="Ireland A."/>
            <person name="Larimer J."/>
            <person name="McCowan C."/>
            <person name="Murphy C."/>
            <person name="Pearson M."/>
            <person name="Poon T.W."/>
            <person name="Priest M."/>
            <person name="Roberts A."/>
            <person name="Saif S."/>
            <person name="Shea T."/>
            <person name="Sisk P."/>
            <person name="Sykes S."/>
            <person name="Wortman J."/>
            <person name="Nusbaum C."/>
            <person name="Birren B."/>
        </authorList>
    </citation>
    <scope>NUCLEOTIDE SEQUENCE [LARGE SCALE GENOMIC DNA]</scope>
    <source>
        <strain evidence="2 3">DSM 19448</strain>
    </source>
</reference>
<keyword evidence="1" id="KW-1133">Transmembrane helix</keyword>
<accession>A0A0F5JGC7</accession>
<gene>
    <name evidence="2" type="ORF">HMPREF1535_01424</name>
</gene>
<protein>
    <recommendedName>
        <fullName evidence="4">Transmembrane protein</fullName>
    </recommendedName>
</protein>
<name>A0A0F5JGC7_9BACT</name>
<dbReference type="PATRIC" id="fig|927665.4.peg.1456"/>
<dbReference type="Proteomes" id="UP000033047">
    <property type="component" value="Unassembled WGS sequence"/>
</dbReference>
<sequence length="199" mass="23551">METNDIKDIWKTETVKEMKPYSEEELNEIVVKSVRKSIKTVYPGTIFRLVVIAVIVYLIATLFLREQSMEGMLLDVSALVILSVSYLLWERSAYKMRKYTNSKPVKEWLEYRIKEFENTIRFNTKYNLVIYACSFLFSIGFYVFYQITVNVTPGILTVIIIPLGLIIYLLIVRRSINRNYQKALHELKELYKQFEESNK</sequence>
<feature type="transmembrane region" description="Helical" evidence="1">
    <location>
        <begin position="128"/>
        <end position="145"/>
    </location>
</feature>
<proteinExistence type="predicted"/>
<feature type="transmembrane region" description="Helical" evidence="1">
    <location>
        <begin position="71"/>
        <end position="89"/>
    </location>
</feature>
<evidence type="ECO:0000313" key="2">
    <source>
        <dbReference type="EMBL" id="KKB56773.1"/>
    </source>
</evidence>
<evidence type="ECO:0008006" key="4">
    <source>
        <dbReference type="Google" id="ProtNLM"/>
    </source>
</evidence>
<dbReference type="RefSeq" id="WP_046145683.1">
    <property type="nucleotide sequence ID" value="NZ_KQ033912.1"/>
</dbReference>
<keyword evidence="1" id="KW-0472">Membrane</keyword>
<evidence type="ECO:0000313" key="3">
    <source>
        <dbReference type="Proteomes" id="UP000033047"/>
    </source>
</evidence>
<keyword evidence="1" id="KW-0812">Transmembrane</keyword>
<organism evidence="2 3">
    <name type="scientific">Parabacteroides goldsteinii DSM 19448 = WAL 12034</name>
    <dbReference type="NCBI Taxonomy" id="927665"/>
    <lineage>
        <taxon>Bacteria</taxon>
        <taxon>Pseudomonadati</taxon>
        <taxon>Bacteroidota</taxon>
        <taxon>Bacteroidia</taxon>
        <taxon>Bacteroidales</taxon>
        <taxon>Tannerellaceae</taxon>
        <taxon>Parabacteroides</taxon>
    </lineage>
</organism>
<evidence type="ECO:0000256" key="1">
    <source>
        <dbReference type="SAM" id="Phobius"/>
    </source>
</evidence>
<feature type="transmembrane region" description="Helical" evidence="1">
    <location>
        <begin position="151"/>
        <end position="172"/>
    </location>
</feature>
<comment type="caution">
    <text evidence="2">The sequence shown here is derived from an EMBL/GenBank/DDBJ whole genome shotgun (WGS) entry which is preliminary data.</text>
</comment>
<feature type="transmembrane region" description="Helical" evidence="1">
    <location>
        <begin position="45"/>
        <end position="65"/>
    </location>
</feature>
<dbReference type="EMBL" id="AQHV01000010">
    <property type="protein sequence ID" value="KKB56773.1"/>
    <property type="molecule type" value="Genomic_DNA"/>
</dbReference>